<keyword evidence="13" id="KW-1185">Reference proteome</keyword>
<evidence type="ECO:0000256" key="5">
    <source>
        <dbReference type="ARBA" id="ARBA00023157"/>
    </source>
</evidence>
<dbReference type="SMART" id="SM00539">
    <property type="entry name" value="NIDO"/>
    <property type="match status" value="1"/>
</dbReference>
<dbReference type="PROSITE" id="PS51220">
    <property type="entry name" value="NIDO"/>
    <property type="match status" value="1"/>
</dbReference>
<dbReference type="InterPro" id="IPR005533">
    <property type="entry name" value="AMOP_dom"/>
</dbReference>
<dbReference type="Pfam" id="PF03782">
    <property type="entry name" value="AMOP"/>
    <property type="match status" value="1"/>
</dbReference>
<dbReference type="CDD" id="cd00033">
    <property type="entry name" value="CCP"/>
    <property type="match status" value="1"/>
</dbReference>
<dbReference type="Pfam" id="PF00084">
    <property type="entry name" value="Sushi"/>
    <property type="match status" value="1"/>
</dbReference>
<dbReference type="Gene3D" id="2.10.70.10">
    <property type="entry name" value="Complement Module, domain 1"/>
    <property type="match status" value="1"/>
</dbReference>
<evidence type="ECO:0000259" key="9">
    <source>
        <dbReference type="PROSITE" id="PS50923"/>
    </source>
</evidence>
<feature type="domain" description="VWFD" evidence="11">
    <location>
        <begin position="647"/>
        <end position="822"/>
    </location>
</feature>
<comment type="caution">
    <text evidence="12">The sequence shown here is derived from an EMBL/GenBank/DDBJ whole genome shotgun (WGS) entry which is preliminary data.</text>
</comment>
<dbReference type="Proteomes" id="UP001209878">
    <property type="component" value="Unassembled WGS sequence"/>
</dbReference>
<evidence type="ECO:0000259" key="10">
    <source>
        <dbReference type="PROSITE" id="PS51220"/>
    </source>
</evidence>
<dbReference type="PROSITE" id="PS50923">
    <property type="entry name" value="SUSHI"/>
    <property type="match status" value="1"/>
</dbReference>
<keyword evidence="2 7" id="KW-0812">Transmembrane</keyword>
<reference evidence="12" key="1">
    <citation type="journal article" date="2023" name="Mol. Biol. Evol.">
        <title>Third-Generation Sequencing Reveals the Adaptive Role of the Epigenome in Three Deep-Sea Polychaetes.</title>
        <authorList>
            <person name="Perez M."/>
            <person name="Aroh O."/>
            <person name="Sun Y."/>
            <person name="Lan Y."/>
            <person name="Juniper S.K."/>
            <person name="Young C.R."/>
            <person name="Angers B."/>
            <person name="Qian P.Y."/>
        </authorList>
    </citation>
    <scope>NUCLEOTIDE SEQUENCE</scope>
    <source>
        <strain evidence="12">R07B-5</strain>
    </source>
</reference>
<evidence type="ECO:0000256" key="3">
    <source>
        <dbReference type="ARBA" id="ARBA00022989"/>
    </source>
</evidence>
<name>A0AAD9NXZ9_RIDPI</name>
<keyword evidence="5 6" id="KW-1015">Disulfide bond</keyword>
<dbReference type="Pfam" id="PF06119">
    <property type="entry name" value="NIDO"/>
    <property type="match status" value="1"/>
</dbReference>
<accession>A0AAD9NXZ9</accession>
<feature type="domain" description="AMOP" evidence="8">
    <location>
        <begin position="490"/>
        <end position="635"/>
    </location>
</feature>
<evidence type="ECO:0008006" key="14">
    <source>
        <dbReference type="Google" id="ProtNLM"/>
    </source>
</evidence>
<feature type="disulfide bond" evidence="6">
    <location>
        <begin position="921"/>
        <end position="948"/>
    </location>
</feature>
<evidence type="ECO:0000256" key="4">
    <source>
        <dbReference type="ARBA" id="ARBA00023136"/>
    </source>
</evidence>
<feature type="domain" description="NIDO" evidence="10">
    <location>
        <begin position="90"/>
        <end position="225"/>
    </location>
</feature>
<proteinExistence type="predicted"/>
<organism evidence="12 13">
    <name type="scientific">Ridgeia piscesae</name>
    <name type="common">Tubeworm</name>
    <dbReference type="NCBI Taxonomy" id="27915"/>
    <lineage>
        <taxon>Eukaryota</taxon>
        <taxon>Metazoa</taxon>
        <taxon>Spiralia</taxon>
        <taxon>Lophotrochozoa</taxon>
        <taxon>Annelida</taxon>
        <taxon>Polychaeta</taxon>
        <taxon>Sedentaria</taxon>
        <taxon>Canalipalpata</taxon>
        <taxon>Sabellida</taxon>
        <taxon>Siboglinidae</taxon>
        <taxon>Ridgeia</taxon>
    </lineage>
</organism>
<dbReference type="PANTHER" id="PTHR13802:SF59">
    <property type="entry name" value="SUSHI DOMAIN-CONTAINING PROTEIN 2"/>
    <property type="match status" value="1"/>
</dbReference>
<evidence type="ECO:0000259" key="11">
    <source>
        <dbReference type="PROSITE" id="PS51233"/>
    </source>
</evidence>
<evidence type="ECO:0000256" key="2">
    <source>
        <dbReference type="ARBA" id="ARBA00022692"/>
    </source>
</evidence>
<dbReference type="SUPFAM" id="SSF81296">
    <property type="entry name" value="E set domains"/>
    <property type="match status" value="1"/>
</dbReference>
<dbReference type="SMART" id="SM00723">
    <property type="entry name" value="AMOP"/>
    <property type="match status" value="1"/>
</dbReference>
<dbReference type="InterPro" id="IPR000436">
    <property type="entry name" value="Sushi_SCR_CCP_dom"/>
</dbReference>
<feature type="transmembrane region" description="Helical" evidence="7">
    <location>
        <begin position="964"/>
        <end position="987"/>
    </location>
</feature>
<evidence type="ECO:0000256" key="1">
    <source>
        <dbReference type="ARBA" id="ARBA00004370"/>
    </source>
</evidence>
<feature type="non-terminal residue" evidence="12">
    <location>
        <position position="1"/>
    </location>
</feature>
<comment type="subcellular location">
    <subcellularLocation>
        <location evidence="1">Membrane</location>
    </subcellularLocation>
</comment>
<protein>
    <recommendedName>
        <fullName evidence="14">Sushi domain-containing protein 2</fullName>
    </recommendedName>
</protein>
<dbReference type="SMART" id="SM00032">
    <property type="entry name" value="CCP"/>
    <property type="match status" value="1"/>
</dbReference>
<keyword evidence="6" id="KW-0768">Sushi</keyword>
<dbReference type="GO" id="GO:0007160">
    <property type="term" value="P:cell-matrix adhesion"/>
    <property type="evidence" value="ECO:0007669"/>
    <property type="project" value="InterPro"/>
</dbReference>
<sequence length="1015" mass="112233">NLGASLFRFRADPSRNEYKRRRPPCLATLIRRSATMVVRSYTMLLGLLATLSATATTGQPMPAPPHFYPYGPAFTPDAFPLAGDRRLVAAFWADVDTRQNQGRVYYRETTDSAILQRATDDVRRSFVKLTRFTATWVFVASWNRVTYYGGSRNTPVNTFQIVLVTNGRHSFTILNYGDISWTTGRASQGTPSGTGGTPAQPSIIDVEKTTNVGLPGRWMFRIDDVKVEAGGCNTEGSLAVGPTFGPMLGGLEVTVSGPCFDQLPNTSKVVCIFNDIQTPAKIIDATRAQCILPMLLKTGRIQLALSVDGGRTRSHTGVYTLVGKYTRHAVKLVNGDNIEWGDFNKSLRISWPSSYFNTSDVDVDFVIFSYVDYLKEVQTKVVPLVRSAANSGSLTLPNGLSLASVLELGHVGAIRVRAANSSDDKNIKCLWSNLHYARWYQNMYLRELLLRGSRGETFRKLNEDLDGVFNGITNVSVALDIFRRRQLKMSNALYTPQCNAWYGKDSTVPRQTTGVLHCPCTRRQARVDIRFEDDPSCSNGGLGCDIFQRGAYHCIRSSLPSVQGAGQQCCYDRAGNLLPFENGGGTFDRAHVKGYVGKHEDINKIPIISHLLEDVEPYFLCCKLSFNCLKYSVLRPTDDCRKYTPPVIPRTFGDPHIITMDGLQYTFNGLGEFWLVRNVTKATAWTAVAVAAVNSTVQVQVNARTGLDIIIDGVKEDFDDLPTQEFSGVTVTYDAAKVKAVLRFRGEQDFVLEITTVEGTLAYKMNWPQNAEPPTGLLGNANGNMDDDLQTPDKMVIATNATSREVYEKFGMSWRTSKADSLFVYATGQNHASFFNQSFQPLFEPTTTMTGDVTRENVTRMCDSVPECVFDYYVTGKGKYLLFFNMSSMLAVITCGFLETPPNGSKSGSSSLVGSIITFSCNSGFVQNGSGQRQCTDSGSWDGEPTLCVASDWVSDHDRKWNTALMIGLISVLITVVLISILVTVTCKLRRRKRCRDKSDYSTCATKRDGDSIGD</sequence>
<dbReference type="InterPro" id="IPR013783">
    <property type="entry name" value="Ig-like_fold"/>
</dbReference>
<dbReference type="InterPro" id="IPR035976">
    <property type="entry name" value="Sushi/SCR/CCP_sf"/>
</dbReference>
<keyword evidence="3 7" id="KW-1133">Transmembrane helix</keyword>
<evidence type="ECO:0000256" key="6">
    <source>
        <dbReference type="PROSITE-ProRule" id="PRU00302"/>
    </source>
</evidence>
<dbReference type="SUPFAM" id="SSF57535">
    <property type="entry name" value="Complement control module/SCR domain"/>
    <property type="match status" value="1"/>
</dbReference>
<dbReference type="Pfam" id="PF00094">
    <property type="entry name" value="VWD"/>
    <property type="match status" value="1"/>
</dbReference>
<dbReference type="InterPro" id="IPR001846">
    <property type="entry name" value="VWF_type-D"/>
</dbReference>
<dbReference type="Gene3D" id="2.60.40.10">
    <property type="entry name" value="Immunoglobulins"/>
    <property type="match status" value="1"/>
</dbReference>
<dbReference type="PROSITE" id="PS50856">
    <property type="entry name" value="AMOP"/>
    <property type="match status" value="1"/>
</dbReference>
<feature type="domain" description="Sushi" evidence="9">
    <location>
        <begin position="893"/>
        <end position="950"/>
    </location>
</feature>
<keyword evidence="4 7" id="KW-0472">Membrane</keyword>
<dbReference type="PROSITE" id="PS51233">
    <property type="entry name" value="VWFD"/>
    <property type="match status" value="1"/>
</dbReference>
<gene>
    <name evidence="12" type="ORF">NP493_263g00001</name>
</gene>
<dbReference type="PANTHER" id="PTHR13802">
    <property type="entry name" value="MUCIN 4-RELATED"/>
    <property type="match status" value="1"/>
</dbReference>
<dbReference type="InterPro" id="IPR014756">
    <property type="entry name" value="Ig_E-set"/>
</dbReference>
<dbReference type="AlphaFoldDB" id="A0AAD9NXZ9"/>
<dbReference type="InterPro" id="IPR003886">
    <property type="entry name" value="NIDO_dom"/>
</dbReference>
<evidence type="ECO:0000313" key="12">
    <source>
        <dbReference type="EMBL" id="KAK2184528.1"/>
    </source>
</evidence>
<evidence type="ECO:0000313" key="13">
    <source>
        <dbReference type="Proteomes" id="UP001209878"/>
    </source>
</evidence>
<comment type="caution">
    <text evidence="6">Lacks conserved residue(s) required for the propagation of feature annotation.</text>
</comment>
<dbReference type="InterPro" id="IPR051495">
    <property type="entry name" value="Epithelial_Barrier/Signaling"/>
</dbReference>
<dbReference type="GO" id="GO:0016020">
    <property type="term" value="C:membrane"/>
    <property type="evidence" value="ECO:0007669"/>
    <property type="project" value="UniProtKB-SubCell"/>
</dbReference>
<evidence type="ECO:0000259" key="8">
    <source>
        <dbReference type="PROSITE" id="PS50856"/>
    </source>
</evidence>
<dbReference type="EMBL" id="JAODUO010000262">
    <property type="protein sequence ID" value="KAK2184528.1"/>
    <property type="molecule type" value="Genomic_DNA"/>
</dbReference>
<evidence type="ECO:0000256" key="7">
    <source>
        <dbReference type="SAM" id="Phobius"/>
    </source>
</evidence>